<evidence type="ECO:0000313" key="2">
    <source>
        <dbReference type="Proteomes" id="UP000463883"/>
    </source>
</evidence>
<dbReference type="Proteomes" id="UP000463883">
    <property type="component" value="Chromosome"/>
</dbReference>
<dbReference type="KEGG" id="amic:Ami3637_05865"/>
<name>A0A6P1MFN1_9FIRM</name>
<organism evidence="1 2">
    <name type="scientific">Aminipila terrae</name>
    <dbReference type="NCBI Taxonomy" id="2697030"/>
    <lineage>
        <taxon>Bacteria</taxon>
        <taxon>Bacillati</taxon>
        <taxon>Bacillota</taxon>
        <taxon>Clostridia</taxon>
        <taxon>Peptostreptococcales</taxon>
        <taxon>Anaerovoracaceae</taxon>
        <taxon>Aminipila</taxon>
    </lineage>
</organism>
<dbReference type="AlphaFoldDB" id="A0A6P1MFN1"/>
<evidence type="ECO:0000313" key="1">
    <source>
        <dbReference type="EMBL" id="QHI71983.1"/>
    </source>
</evidence>
<proteinExistence type="predicted"/>
<keyword evidence="2" id="KW-1185">Reference proteome</keyword>
<dbReference type="Pfam" id="PF06949">
    <property type="entry name" value="DUF1292"/>
    <property type="match status" value="1"/>
</dbReference>
<dbReference type="RefSeq" id="WP_162361753.1">
    <property type="nucleotide sequence ID" value="NZ_CP047591.1"/>
</dbReference>
<gene>
    <name evidence="1" type="ORF">Ami3637_05865</name>
</gene>
<reference evidence="1 2" key="1">
    <citation type="submission" date="2020-01" db="EMBL/GenBank/DDBJ databases">
        <title>Genomic analysis of Aminipila sp. CBA3637.</title>
        <authorList>
            <person name="Kim Y.B."/>
            <person name="Roh S.W."/>
        </authorList>
    </citation>
    <scope>NUCLEOTIDE SEQUENCE [LARGE SCALE GENOMIC DNA]</scope>
    <source>
        <strain evidence="1 2">CBA3637</strain>
    </source>
</reference>
<accession>A0A6P1MFN1</accession>
<dbReference type="EMBL" id="CP047591">
    <property type="protein sequence ID" value="QHI71983.1"/>
    <property type="molecule type" value="Genomic_DNA"/>
</dbReference>
<dbReference type="InterPro" id="IPR009711">
    <property type="entry name" value="UPF0473"/>
</dbReference>
<sequence length="102" mass="11428">MSDKEKCAGGCGCGCGDHEHDESDFLTLEFDDGVEVECEIMGVFDFEGKEYIALVPDDGTDDVYIYGYKEVGEEEFELIDIDDDAEFEKVVAEFDKLTAEEE</sequence>
<protein>
    <submittedName>
        <fullName evidence="1">DUF1292 domain-containing protein</fullName>
    </submittedName>
</protein>